<dbReference type="Gene3D" id="3.40.50.2000">
    <property type="entry name" value="Glycogen Phosphorylase B"/>
    <property type="match status" value="1"/>
</dbReference>
<dbReference type="Pfam" id="PF13692">
    <property type="entry name" value="Glyco_trans_1_4"/>
    <property type="match status" value="1"/>
</dbReference>
<dbReference type="RefSeq" id="WP_168101700.1">
    <property type="nucleotide sequence ID" value="NZ_JAATEN010000007.1"/>
</dbReference>
<name>A0ABX1BTP4_9ACTN</name>
<dbReference type="EMBL" id="JAATEN010000007">
    <property type="protein sequence ID" value="NJQ01082.1"/>
    <property type="molecule type" value="Genomic_DNA"/>
</dbReference>
<dbReference type="Proteomes" id="UP000695264">
    <property type="component" value="Unassembled WGS sequence"/>
</dbReference>
<evidence type="ECO:0000313" key="3">
    <source>
        <dbReference type="Proteomes" id="UP000695264"/>
    </source>
</evidence>
<protein>
    <recommendedName>
        <fullName evidence="1">D-inositol 3-phosphate glycosyltransferase</fullName>
    </recommendedName>
</protein>
<sequence>MRIDLIAPRTPWFSPADLDGRGLGGNEATLVLWWRELRARGVELRVVLDGTGTDALGERGWLGAEQYGGPAGADVVIGFRDAAPLLTTPAGSLRVLFVGDRKTPGTEELEAAGACDLALVGSYAARDRYAPLLRPRHGYHVDSLGHALPEDPKGDPAERRRFQCVHMAAPYRGLARLLRLWPRIRQRVPQAQLVLLGGYTLWGYDTDRAADMARAEAPALADLPDGVVHHGPVARERYARVVRESEVMLYPTTYEEMCCVSALECVALGTVPVLSAVAALRERVEPGITGVLVEGDIDDSAVEERFVDEAVRLLLDEERLRAMSARGVLDAPEHSVGRVVDRLLNALGACL</sequence>
<accession>A0ABX1BTP4</accession>
<reference evidence="2 3" key="1">
    <citation type="submission" date="2020-03" db="EMBL/GenBank/DDBJ databases">
        <title>WGS of actinomycetes isolated from Thailand.</title>
        <authorList>
            <person name="Thawai C."/>
        </authorList>
    </citation>
    <scope>NUCLEOTIDE SEQUENCE [LARGE SCALE GENOMIC DNA]</scope>
    <source>
        <strain evidence="2 3">PLAI 1-29</strain>
    </source>
</reference>
<dbReference type="SUPFAM" id="SSF53756">
    <property type="entry name" value="UDP-Glycosyltransferase/glycogen phosphorylase"/>
    <property type="match status" value="1"/>
</dbReference>
<gene>
    <name evidence="2" type="ORF">HCK00_11205</name>
</gene>
<dbReference type="PANTHER" id="PTHR12526">
    <property type="entry name" value="GLYCOSYLTRANSFERASE"/>
    <property type="match status" value="1"/>
</dbReference>
<evidence type="ECO:0000256" key="1">
    <source>
        <dbReference type="ARBA" id="ARBA00021292"/>
    </source>
</evidence>
<proteinExistence type="predicted"/>
<keyword evidence="3" id="KW-1185">Reference proteome</keyword>
<evidence type="ECO:0000313" key="2">
    <source>
        <dbReference type="EMBL" id="NJQ01082.1"/>
    </source>
</evidence>
<organism evidence="2 3">
    <name type="scientific">Streptomyces zingiberis</name>
    <dbReference type="NCBI Taxonomy" id="2053010"/>
    <lineage>
        <taxon>Bacteria</taxon>
        <taxon>Bacillati</taxon>
        <taxon>Actinomycetota</taxon>
        <taxon>Actinomycetes</taxon>
        <taxon>Kitasatosporales</taxon>
        <taxon>Streptomycetaceae</taxon>
        <taxon>Streptomyces</taxon>
    </lineage>
</organism>
<comment type="caution">
    <text evidence="2">The sequence shown here is derived from an EMBL/GenBank/DDBJ whole genome shotgun (WGS) entry which is preliminary data.</text>
</comment>